<dbReference type="Pfam" id="PF00144">
    <property type="entry name" value="Beta-lactamase"/>
    <property type="match status" value="1"/>
</dbReference>
<dbReference type="PANTHER" id="PTHR46825">
    <property type="entry name" value="D-ALANYL-D-ALANINE-CARBOXYPEPTIDASE/ENDOPEPTIDASE AMPH"/>
    <property type="match status" value="1"/>
</dbReference>
<dbReference type="PANTHER" id="PTHR46825:SF12">
    <property type="entry name" value="PENICILLIN-BINDING PROTEIN 4"/>
    <property type="match status" value="1"/>
</dbReference>
<keyword evidence="2" id="KW-0378">Hydrolase</keyword>
<dbReference type="EMBL" id="JAUUTP010000019">
    <property type="protein sequence ID" value="MDP1420100.1"/>
    <property type="molecule type" value="Genomic_DNA"/>
</dbReference>
<dbReference type="InterPro" id="IPR050491">
    <property type="entry name" value="AmpC-like"/>
</dbReference>
<organism evidence="2 3">
    <name type="scientific">Peribacillus simplex</name>
    <dbReference type="NCBI Taxonomy" id="1478"/>
    <lineage>
        <taxon>Bacteria</taxon>
        <taxon>Bacillati</taxon>
        <taxon>Bacillota</taxon>
        <taxon>Bacilli</taxon>
        <taxon>Bacillales</taxon>
        <taxon>Bacillaceae</taxon>
        <taxon>Peribacillus</taxon>
    </lineage>
</organism>
<dbReference type="SUPFAM" id="SSF56601">
    <property type="entry name" value="beta-lactamase/transpeptidase-like"/>
    <property type="match status" value="1"/>
</dbReference>
<evidence type="ECO:0000313" key="3">
    <source>
        <dbReference type="Proteomes" id="UP001178277"/>
    </source>
</evidence>
<dbReference type="InterPro" id="IPR012338">
    <property type="entry name" value="Beta-lactam/transpept-like"/>
</dbReference>
<dbReference type="Proteomes" id="UP001178277">
    <property type="component" value="Unassembled WGS sequence"/>
</dbReference>
<feature type="domain" description="Beta-lactamase-related" evidence="1">
    <location>
        <begin position="8"/>
        <end position="327"/>
    </location>
</feature>
<protein>
    <submittedName>
        <fullName evidence="2">Serine hydrolase domain-containing protein</fullName>
        <ecNumber evidence="2">3.1.1.103</ecNumber>
    </submittedName>
</protein>
<accession>A0AA90NTY8</accession>
<sequence>MGIINISIKERMEYHNVNGLSIAVINNAQISMAEHYGLLEAGTTKSVNSNSIFSACSISKFLTGMLVLLLTEQGLVDLDEDINKKLTSWKVPDNKFTENQYVTLRNLLSHQSGIIDPEDSFMELNSNDGIPSIVDLLKGHTPYCKVPIQVNYEPKSDFQYSDAGYCIIQLLIEDATGKPFEDIIDELIFQPLKMHNSSLAMTISEEKSDNFSCGHKKSGELVDGKYAIYPYQAASGLWTTPSDLSILVIELINSLKGKSKIGLSVSKAKEMITSQGCKEWTGLGGVLDDSKGELEISSLGWGVGFQCMMVAYPYLEKGLVIMTNTDLGVHQLKGIIGEIYDSYASGL</sequence>
<dbReference type="Gene3D" id="3.40.710.10">
    <property type="entry name" value="DD-peptidase/beta-lactamase superfamily"/>
    <property type="match status" value="1"/>
</dbReference>
<name>A0AA90NTY8_9BACI</name>
<dbReference type="AlphaFoldDB" id="A0AA90NTY8"/>
<comment type="caution">
    <text evidence="2">The sequence shown here is derived from an EMBL/GenBank/DDBJ whole genome shotgun (WGS) entry which is preliminary data.</text>
</comment>
<proteinExistence type="predicted"/>
<gene>
    <name evidence="2" type="ORF">Q8G35_17290</name>
</gene>
<dbReference type="GO" id="GO:0016787">
    <property type="term" value="F:hydrolase activity"/>
    <property type="evidence" value="ECO:0007669"/>
    <property type="project" value="UniProtKB-KW"/>
</dbReference>
<evidence type="ECO:0000259" key="1">
    <source>
        <dbReference type="Pfam" id="PF00144"/>
    </source>
</evidence>
<evidence type="ECO:0000313" key="2">
    <source>
        <dbReference type="EMBL" id="MDP1420100.1"/>
    </source>
</evidence>
<dbReference type="InterPro" id="IPR001466">
    <property type="entry name" value="Beta-lactam-related"/>
</dbReference>
<dbReference type="EC" id="3.1.1.103" evidence="2"/>
<reference evidence="2" key="1">
    <citation type="submission" date="2023-07" db="EMBL/GenBank/DDBJ databases">
        <title>Murine gut Bacillus species.</title>
        <authorList>
            <person name="Gutman E."/>
            <person name="Hashuel R."/>
            <person name="Litvak Y."/>
        </authorList>
    </citation>
    <scope>NUCLEOTIDE SEQUENCE</scope>
    <source>
        <strain evidence="2">RU283</strain>
    </source>
</reference>
<dbReference type="RefSeq" id="WP_305161294.1">
    <property type="nucleotide sequence ID" value="NZ_JAUUTP010000019.1"/>
</dbReference>